<keyword evidence="2" id="KW-1185">Reference proteome</keyword>
<dbReference type="Gene3D" id="3.60.10.10">
    <property type="entry name" value="Endonuclease/exonuclease/phosphatase"/>
    <property type="match status" value="1"/>
</dbReference>
<dbReference type="Proteomes" id="UP001345963">
    <property type="component" value="Unassembled WGS sequence"/>
</dbReference>
<dbReference type="InterPro" id="IPR042478">
    <property type="entry name" value="INPP5E"/>
</dbReference>
<accession>A0ABU7AYH1</accession>
<evidence type="ECO:0000313" key="1">
    <source>
        <dbReference type="EMBL" id="MED6243307.1"/>
    </source>
</evidence>
<reference evidence="1 2" key="1">
    <citation type="submission" date="2021-07" db="EMBL/GenBank/DDBJ databases">
        <authorList>
            <person name="Palmer J.M."/>
        </authorList>
    </citation>
    <scope>NUCLEOTIDE SEQUENCE [LARGE SCALE GENOMIC DNA]</scope>
    <source>
        <strain evidence="1 2">AT_MEX2019</strain>
        <tissue evidence="1">Muscle</tissue>
    </source>
</reference>
<dbReference type="SUPFAM" id="SSF56219">
    <property type="entry name" value="DNase I-like"/>
    <property type="match status" value="1"/>
</dbReference>
<gene>
    <name evidence="1" type="primary">INPP5E</name>
    <name evidence="1" type="ORF">ATANTOWER_018219</name>
</gene>
<protein>
    <submittedName>
        <fullName evidence="1">Inositol polyphosphate 5-phosphatase</fullName>
    </submittedName>
</protein>
<proteinExistence type="predicted"/>
<dbReference type="InterPro" id="IPR036691">
    <property type="entry name" value="Endo/exonu/phosph_ase_sf"/>
</dbReference>
<dbReference type="PANTHER" id="PTHR46625">
    <property type="entry name" value="72 KDA INOSITOL POLYPHOSPHATE 5-PHOSPHATASE"/>
    <property type="match status" value="1"/>
</dbReference>
<sequence length="115" mass="12904">MQNSLLFSAPVCSRSSCGLACLFSQDRVLFRSRQTNDIRVLKYNSCSSIKTSDHRPVIGVFQVKLRPGRDNIPLCGGLFDRSLYLEGIKRRMTARELKRKEAISSQSSSTICTIS</sequence>
<organism evidence="1 2">
    <name type="scientific">Ataeniobius toweri</name>
    <dbReference type="NCBI Taxonomy" id="208326"/>
    <lineage>
        <taxon>Eukaryota</taxon>
        <taxon>Metazoa</taxon>
        <taxon>Chordata</taxon>
        <taxon>Craniata</taxon>
        <taxon>Vertebrata</taxon>
        <taxon>Euteleostomi</taxon>
        <taxon>Actinopterygii</taxon>
        <taxon>Neopterygii</taxon>
        <taxon>Teleostei</taxon>
        <taxon>Neoteleostei</taxon>
        <taxon>Acanthomorphata</taxon>
        <taxon>Ovalentaria</taxon>
        <taxon>Atherinomorphae</taxon>
        <taxon>Cyprinodontiformes</taxon>
        <taxon>Goodeidae</taxon>
        <taxon>Ataeniobius</taxon>
    </lineage>
</organism>
<evidence type="ECO:0000313" key="2">
    <source>
        <dbReference type="Proteomes" id="UP001345963"/>
    </source>
</evidence>
<comment type="caution">
    <text evidence="1">The sequence shown here is derived from an EMBL/GenBank/DDBJ whole genome shotgun (WGS) entry which is preliminary data.</text>
</comment>
<name>A0ABU7AYH1_9TELE</name>
<dbReference type="EMBL" id="JAHUTI010033271">
    <property type="protein sequence ID" value="MED6243307.1"/>
    <property type="molecule type" value="Genomic_DNA"/>
</dbReference>
<dbReference type="PANTHER" id="PTHR46625:SF1">
    <property type="entry name" value="PHOSPHATIDYLINOSITOL POLYPHOSPHATE 5-PHOSPHATASE TYPE IV"/>
    <property type="match status" value="1"/>
</dbReference>